<organism evidence="2 3">
    <name type="scientific">Dreissena polymorpha</name>
    <name type="common">Zebra mussel</name>
    <name type="synonym">Mytilus polymorpha</name>
    <dbReference type="NCBI Taxonomy" id="45954"/>
    <lineage>
        <taxon>Eukaryota</taxon>
        <taxon>Metazoa</taxon>
        <taxon>Spiralia</taxon>
        <taxon>Lophotrochozoa</taxon>
        <taxon>Mollusca</taxon>
        <taxon>Bivalvia</taxon>
        <taxon>Autobranchia</taxon>
        <taxon>Heteroconchia</taxon>
        <taxon>Euheterodonta</taxon>
        <taxon>Imparidentia</taxon>
        <taxon>Neoheterodontei</taxon>
        <taxon>Myida</taxon>
        <taxon>Dreissenoidea</taxon>
        <taxon>Dreissenidae</taxon>
        <taxon>Dreissena</taxon>
    </lineage>
</organism>
<feature type="region of interest" description="Disordered" evidence="1">
    <location>
        <begin position="155"/>
        <end position="191"/>
    </location>
</feature>
<feature type="compositionally biased region" description="Polar residues" evidence="1">
    <location>
        <begin position="1"/>
        <end position="43"/>
    </location>
</feature>
<feature type="compositionally biased region" description="Basic residues" evidence="1">
    <location>
        <begin position="339"/>
        <end position="349"/>
    </location>
</feature>
<feature type="compositionally biased region" description="Basic residues" evidence="1">
    <location>
        <begin position="86"/>
        <end position="101"/>
    </location>
</feature>
<feature type="region of interest" description="Disordered" evidence="1">
    <location>
        <begin position="1"/>
        <end position="121"/>
    </location>
</feature>
<dbReference type="AlphaFoldDB" id="A0A9D4HPX9"/>
<sequence length="405" mass="45549">MEERSFLQQVVDQTRSEPNASESETDTRSAISKHSSDTLPTLSDDTKDRSEHTEMNDDKRTHVKQKTTVRGRSRETKNNSNVLKDKSKHGQRKYTIKHRQSNAKQSPDIRKTKGTDSKAKCFIRNGSCPKRIEHTNISELNFSAGKAEMVSRTYSNSASGAAQRKSRSSSPLQSGMNSASRQSKNKSTNRITYRAKMVSNNMPKINSNINMGSKITKTDPSKTTIDSNKTMDPNMKTMDVQTGLSPDAVSAANRMLQSVASKLSADKSFASTTTSKQTARSAYSAKKAPIKTEVEIALERERFHGRYKTALRILTKSFYSLERCEQKLYCYIGGVNKDKNKRSRTRQPRQSRVGIQKGRPKQNGKIPKGFEMYFERPKARSASPLPKLLKSGKRSKIPKYQTKAK</sequence>
<feature type="compositionally biased region" description="Polar residues" evidence="1">
    <location>
        <begin position="221"/>
        <end position="231"/>
    </location>
</feature>
<feature type="region of interest" description="Disordered" evidence="1">
    <location>
        <begin position="203"/>
        <end position="235"/>
    </location>
</feature>
<evidence type="ECO:0000256" key="1">
    <source>
        <dbReference type="SAM" id="MobiDB-lite"/>
    </source>
</evidence>
<name>A0A9D4HPX9_DREPO</name>
<accession>A0A9D4HPX9</accession>
<protein>
    <submittedName>
        <fullName evidence="2">Uncharacterized protein</fullName>
    </submittedName>
</protein>
<dbReference type="Proteomes" id="UP000828390">
    <property type="component" value="Unassembled WGS sequence"/>
</dbReference>
<comment type="caution">
    <text evidence="2">The sequence shown here is derived from an EMBL/GenBank/DDBJ whole genome shotgun (WGS) entry which is preliminary data.</text>
</comment>
<feature type="region of interest" description="Disordered" evidence="1">
    <location>
        <begin position="338"/>
        <end position="405"/>
    </location>
</feature>
<feature type="compositionally biased region" description="Basic residues" evidence="1">
    <location>
        <begin position="61"/>
        <end position="71"/>
    </location>
</feature>
<evidence type="ECO:0000313" key="2">
    <source>
        <dbReference type="EMBL" id="KAH3728667.1"/>
    </source>
</evidence>
<feature type="compositionally biased region" description="Polar residues" evidence="1">
    <location>
        <begin position="203"/>
        <end position="215"/>
    </location>
</feature>
<reference evidence="2" key="2">
    <citation type="submission" date="2020-11" db="EMBL/GenBank/DDBJ databases">
        <authorList>
            <person name="McCartney M.A."/>
            <person name="Auch B."/>
            <person name="Kono T."/>
            <person name="Mallez S."/>
            <person name="Becker A."/>
            <person name="Gohl D.M."/>
            <person name="Silverstein K.A.T."/>
            <person name="Koren S."/>
            <person name="Bechman K.B."/>
            <person name="Herman A."/>
            <person name="Abrahante J.E."/>
            <person name="Garbe J."/>
        </authorList>
    </citation>
    <scope>NUCLEOTIDE SEQUENCE</scope>
    <source>
        <strain evidence="2">Duluth1</strain>
        <tissue evidence="2">Whole animal</tissue>
    </source>
</reference>
<dbReference type="EMBL" id="JAIWYP010000012">
    <property type="protein sequence ID" value="KAH3728667.1"/>
    <property type="molecule type" value="Genomic_DNA"/>
</dbReference>
<evidence type="ECO:0000313" key="3">
    <source>
        <dbReference type="Proteomes" id="UP000828390"/>
    </source>
</evidence>
<gene>
    <name evidence="2" type="ORF">DPMN_054626</name>
</gene>
<reference evidence="2" key="1">
    <citation type="journal article" date="2019" name="bioRxiv">
        <title>The Genome of the Zebra Mussel, Dreissena polymorpha: A Resource for Invasive Species Research.</title>
        <authorList>
            <person name="McCartney M.A."/>
            <person name="Auch B."/>
            <person name="Kono T."/>
            <person name="Mallez S."/>
            <person name="Zhang Y."/>
            <person name="Obille A."/>
            <person name="Becker A."/>
            <person name="Abrahante J.E."/>
            <person name="Garbe J."/>
            <person name="Badalamenti J.P."/>
            <person name="Herman A."/>
            <person name="Mangelson H."/>
            <person name="Liachko I."/>
            <person name="Sullivan S."/>
            <person name="Sone E.D."/>
            <person name="Koren S."/>
            <person name="Silverstein K.A.T."/>
            <person name="Beckman K.B."/>
            <person name="Gohl D.M."/>
        </authorList>
    </citation>
    <scope>NUCLEOTIDE SEQUENCE</scope>
    <source>
        <strain evidence="2">Duluth1</strain>
        <tissue evidence="2">Whole animal</tissue>
    </source>
</reference>
<keyword evidence="3" id="KW-1185">Reference proteome</keyword>
<feature type="compositionally biased region" description="Basic and acidic residues" evidence="1">
    <location>
        <begin position="107"/>
        <end position="119"/>
    </location>
</feature>
<feature type="compositionally biased region" description="Polar residues" evidence="1">
    <location>
        <begin position="168"/>
        <end position="191"/>
    </location>
</feature>
<feature type="compositionally biased region" description="Basic and acidic residues" evidence="1">
    <location>
        <begin position="44"/>
        <end position="60"/>
    </location>
</feature>
<feature type="compositionally biased region" description="Basic residues" evidence="1">
    <location>
        <begin position="390"/>
        <end position="405"/>
    </location>
</feature>
<proteinExistence type="predicted"/>